<protein>
    <submittedName>
        <fullName evidence="1">Uncharacterized protein</fullName>
    </submittedName>
</protein>
<sequence length="63" mass="7357">MHGKIKGIAKATKESKPTIIIRNELNDKQEKFFSIHCCIQESKTNPLKNYIVAIFHTLVRHMY</sequence>
<keyword evidence="2" id="KW-1185">Reference proteome</keyword>
<reference evidence="1 2" key="1">
    <citation type="submission" date="2024-03" db="EMBL/GenBank/DDBJ databases">
        <authorList>
            <person name="Martinez-Hernandez J."/>
        </authorList>
    </citation>
    <scope>NUCLEOTIDE SEQUENCE [LARGE SCALE GENOMIC DNA]</scope>
</reference>
<gene>
    <name evidence="1" type="ORF">LLUT_LOCUS30067</name>
</gene>
<dbReference type="Proteomes" id="UP001497480">
    <property type="component" value="Unassembled WGS sequence"/>
</dbReference>
<dbReference type="AlphaFoldDB" id="A0AAV1Y555"/>
<organism evidence="1 2">
    <name type="scientific">Lupinus luteus</name>
    <name type="common">European yellow lupine</name>
    <dbReference type="NCBI Taxonomy" id="3873"/>
    <lineage>
        <taxon>Eukaryota</taxon>
        <taxon>Viridiplantae</taxon>
        <taxon>Streptophyta</taxon>
        <taxon>Embryophyta</taxon>
        <taxon>Tracheophyta</taxon>
        <taxon>Spermatophyta</taxon>
        <taxon>Magnoliopsida</taxon>
        <taxon>eudicotyledons</taxon>
        <taxon>Gunneridae</taxon>
        <taxon>Pentapetalae</taxon>
        <taxon>rosids</taxon>
        <taxon>fabids</taxon>
        <taxon>Fabales</taxon>
        <taxon>Fabaceae</taxon>
        <taxon>Papilionoideae</taxon>
        <taxon>50 kb inversion clade</taxon>
        <taxon>genistoids sensu lato</taxon>
        <taxon>core genistoids</taxon>
        <taxon>Genisteae</taxon>
        <taxon>Lupinus</taxon>
    </lineage>
</organism>
<proteinExistence type="predicted"/>
<comment type="caution">
    <text evidence="1">The sequence shown here is derived from an EMBL/GenBank/DDBJ whole genome shotgun (WGS) entry which is preliminary data.</text>
</comment>
<dbReference type="EMBL" id="CAXHTB010000021">
    <property type="protein sequence ID" value="CAL0329007.1"/>
    <property type="molecule type" value="Genomic_DNA"/>
</dbReference>
<name>A0AAV1Y555_LUPLU</name>
<accession>A0AAV1Y555</accession>
<evidence type="ECO:0000313" key="2">
    <source>
        <dbReference type="Proteomes" id="UP001497480"/>
    </source>
</evidence>
<evidence type="ECO:0000313" key="1">
    <source>
        <dbReference type="EMBL" id="CAL0329007.1"/>
    </source>
</evidence>